<accession>A0A8E2E4U4</accession>
<feature type="transmembrane region" description="Helical" evidence="7">
    <location>
        <begin position="214"/>
        <end position="239"/>
    </location>
</feature>
<feature type="transmembrane region" description="Helical" evidence="7">
    <location>
        <begin position="181"/>
        <end position="202"/>
    </location>
</feature>
<feature type="region of interest" description="Disordered" evidence="6">
    <location>
        <begin position="440"/>
        <end position="471"/>
    </location>
</feature>
<dbReference type="InterPro" id="IPR020846">
    <property type="entry name" value="MFS_dom"/>
</dbReference>
<feature type="domain" description="Major facilitator superfamily (MFS) profile" evidence="8">
    <location>
        <begin position="1"/>
        <end position="425"/>
    </location>
</feature>
<dbReference type="OrthoDB" id="2587356at2759"/>
<evidence type="ECO:0000256" key="2">
    <source>
        <dbReference type="ARBA" id="ARBA00022448"/>
    </source>
</evidence>
<evidence type="ECO:0000256" key="4">
    <source>
        <dbReference type="ARBA" id="ARBA00022989"/>
    </source>
</evidence>
<gene>
    <name evidence="9" type="ORF">K432DRAFT_436594</name>
</gene>
<evidence type="ECO:0000256" key="5">
    <source>
        <dbReference type="ARBA" id="ARBA00023136"/>
    </source>
</evidence>
<evidence type="ECO:0000259" key="8">
    <source>
        <dbReference type="PROSITE" id="PS50850"/>
    </source>
</evidence>
<evidence type="ECO:0000256" key="6">
    <source>
        <dbReference type="SAM" id="MobiDB-lite"/>
    </source>
</evidence>
<comment type="subcellular location">
    <subcellularLocation>
        <location evidence="1">Membrane</location>
        <topology evidence="1">Multi-pass membrane protein</topology>
    </subcellularLocation>
</comment>
<keyword evidence="5 7" id="KW-0472">Membrane</keyword>
<dbReference type="EMBL" id="KV745137">
    <property type="protein sequence ID" value="OCK77318.1"/>
    <property type="molecule type" value="Genomic_DNA"/>
</dbReference>
<dbReference type="AlphaFoldDB" id="A0A8E2E4U4"/>
<protein>
    <submittedName>
        <fullName evidence="9">MFS general substrate transporter</fullName>
    </submittedName>
</protein>
<dbReference type="Gene3D" id="1.20.1250.20">
    <property type="entry name" value="MFS general substrate transporter like domains"/>
    <property type="match status" value="1"/>
</dbReference>
<evidence type="ECO:0000313" key="10">
    <source>
        <dbReference type="Proteomes" id="UP000250266"/>
    </source>
</evidence>
<feature type="transmembrane region" description="Helical" evidence="7">
    <location>
        <begin position="71"/>
        <end position="91"/>
    </location>
</feature>
<reference evidence="9 10" key="1">
    <citation type="journal article" date="2016" name="Nat. Commun.">
        <title>Ectomycorrhizal ecology is imprinted in the genome of the dominant symbiotic fungus Cenococcum geophilum.</title>
        <authorList>
            <consortium name="DOE Joint Genome Institute"/>
            <person name="Peter M."/>
            <person name="Kohler A."/>
            <person name="Ohm R.A."/>
            <person name="Kuo A."/>
            <person name="Krutzmann J."/>
            <person name="Morin E."/>
            <person name="Arend M."/>
            <person name="Barry K.W."/>
            <person name="Binder M."/>
            <person name="Choi C."/>
            <person name="Clum A."/>
            <person name="Copeland A."/>
            <person name="Grisel N."/>
            <person name="Haridas S."/>
            <person name="Kipfer T."/>
            <person name="LaButti K."/>
            <person name="Lindquist E."/>
            <person name="Lipzen A."/>
            <person name="Maire R."/>
            <person name="Meier B."/>
            <person name="Mihaltcheva S."/>
            <person name="Molinier V."/>
            <person name="Murat C."/>
            <person name="Poggeler S."/>
            <person name="Quandt C.A."/>
            <person name="Sperisen C."/>
            <person name="Tritt A."/>
            <person name="Tisserant E."/>
            <person name="Crous P.W."/>
            <person name="Henrissat B."/>
            <person name="Nehls U."/>
            <person name="Egli S."/>
            <person name="Spatafora J.W."/>
            <person name="Grigoriev I.V."/>
            <person name="Martin F.M."/>
        </authorList>
    </citation>
    <scope>NUCLEOTIDE SEQUENCE [LARGE SCALE GENOMIC DNA]</scope>
    <source>
        <strain evidence="9 10">CBS 459.81</strain>
    </source>
</reference>
<sequence length="471" mass="50528">MVIGGQVLSGAGLTLGYLAIALSQEIVPKVHRPRTQMLTAVFAGLATITGPIIGGAFIKHNVSGVGNGWRVGFYLGAAFYFLAFASILFFYTPGPRPNPEGLPMKKRIFRVDWAGIFMVAAGLTLFLVGLFYGGNPDKWTSARVLGPLIVGAVVLIAFGVYEWKATSTGLLAHVFFKHRNFALGCLMNFVGGIVLFGGQAFLPQEIIHLYTSDAVMTGVYNLSFSIFAVTGGVVLFIWLRFTNNAKWVTVFAMGTIVVGAGLMAVMQPHINYSAWFFPTALLGVSVGVQTAVVPLIISLCTPNEMIGTAIMISNSARSFGGSIGTVIFQQIFTSKIKKILPQKVVPAVMKAGLPPTSVPSLLEAYAAGNSALFAKIPGVTPAVLNALTTSAAQAYANSFRYIWYALLAFACVSLALSLFFHSTTKQMTMEIAAGIEHHPHHLPHLPHLPHHEHGGEHGGEHKVSQEQKEQV</sequence>
<keyword evidence="3 7" id="KW-0812">Transmembrane</keyword>
<feature type="transmembrane region" description="Helical" evidence="7">
    <location>
        <begin position="111"/>
        <end position="132"/>
    </location>
</feature>
<dbReference type="GO" id="GO:0022857">
    <property type="term" value="F:transmembrane transporter activity"/>
    <property type="evidence" value="ECO:0007669"/>
    <property type="project" value="InterPro"/>
</dbReference>
<feature type="transmembrane region" description="Helical" evidence="7">
    <location>
        <begin position="39"/>
        <end position="59"/>
    </location>
</feature>
<feature type="transmembrane region" description="Helical" evidence="7">
    <location>
        <begin position="401"/>
        <end position="420"/>
    </location>
</feature>
<feature type="compositionally biased region" description="Basic and acidic residues" evidence="6">
    <location>
        <begin position="449"/>
        <end position="471"/>
    </location>
</feature>
<dbReference type="PANTHER" id="PTHR23501:SF195">
    <property type="entry name" value="PEP5"/>
    <property type="match status" value="1"/>
</dbReference>
<dbReference type="Proteomes" id="UP000250266">
    <property type="component" value="Unassembled WGS sequence"/>
</dbReference>
<evidence type="ECO:0000256" key="7">
    <source>
        <dbReference type="SAM" id="Phobius"/>
    </source>
</evidence>
<evidence type="ECO:0000256" key="3">
    <source>
        <dbReference type="ARBA" id="ARBA00022692"/>
    </source>
</evidence>
<dbReference type="Pfam" id="PF06609">
    <property type="entry name" value="TRI12"/>
    <property type="match status" value="1"/>
</dbReference>
<dbReference type="PROSITE" id="PS50850">
    <property type="entry name" value="MFS"/>
    <property type="match status" value="1"/>
</dbReference>
<dbReference type="SUPFAM" id="SSF103473">
    <property type="entry name" value="MFS general substrate transporter"/>
    <property type="match status" value="1"/>
</dbReference>
<keyword evidence="2" id="KW-0813">Transport</keyword>
<dbReference type="PANTHER" id="PTHR23501">
    <property type="entry name" value="MAJOR FACILITATOR SUPERFAMILY"/>
    <property type="match status" value="1"/>
</dbReference>
<dbReference type="GO" id="GO:0005886">
    <property type="term" value="C:plasma membrane"/>
    <property type="evidence" value="ECO:0007669"/>
    <property type="project" value="TreeGrafter"/>
</dbReference>
<dbReference type="InterPro" id="IPR010573">
    <property type="entry name" value="MFS_Str1/Tri12-like"/>
</dbReference>
<evidence type="ECO:0000256" key="1">
    <source>
        <dbReference type="ARBA" id="ARBA00004141"/>
    </source>
</evidence>
<organism evidence="9 10">
    <name type="scientific">Lepidopterella palustris CBS 459.81</name>
    <dbReference type="NCBI Taxonomy" id="1314670"/>
    <lineage>
        <taxon>Eukaryota</taxon>
        <taxon>Fungi</taxon>
        <taxon>Dikarya</taxon>
        <taxon>Ascomycota</taxon>
        <taxon>Pezizomycotina</taxon>
        <taxon>Dothideomycetes</taxon>
        <taxon>Pleosporomycetidae</taxon>
        <taxon>Mytilinidiales</taxon>
        <taxon>Argynnaceae</taxon>
        <taxon>Lepidopterella</taxon>
    </lineage>
</organism>
<feature type="transmembrane region" description="Helical" evidence="7">
    <location>
        <begin position="245"/>
        <end position="265"/>
    </location>
</feature>
<keyword evidence="10" id="KW-1185">Reference proteome</keyword>
<evidence type="ECO:0000313" key="9">
    <source>
        <dbReference type="EMBL" id="OCK77318.1"/>
    </source>
</evidence>
<feature type="transmembrane region" description="Helical" evidence="7">
    <location>
        <begin position="272"/>
        <end position="297"/>
    </location>
</feature>
<keyword evidence="4 7" id="KW-1133">Transmembrane helix</keyword>
<proteinExistence type="predicted"/>
<feature type="transmembrane region" description="Helical" evidence="7">
    <location>
        <begin position="144"/>
        <end position="161"/>
    </location>
</feature>
<name>A0A8E2E4U4_9PEZI</name>
<dbReference type="InterPro" id="IPR036259">
    <property type="entry name" value="MFS_trans_sf"/>
</dbReference>